<dbReference type="InterPro" id="IPR013830">
    <property type="entry name" value="SGNH_hydro"/>
</dbReference>
<keyword evidence="4" id="KW-0378">Hydrolase</keyword>
<feature type="chain" id="PRO_5013303434" evidence="2">
    <location>
        <begin position="24"/>
        <end position="286"/>
    </location>
</feature>
<evidence type="ECO:0000313" key="4">
    <source>
        <dbReference type="EMBL" id="SNV61318.1"/>
    </source>
</evidence>
<dbReference type="RefSeq" id="WP_084674250.1">
    <property type="nucleotide sequence ID" value="NZ_CP009211.1"/>
</dbReference>
<organism evidence="4 5">
    <name type="scientific">Corynebacterium imitans</name>
    <dbReference type="NCBI Taxonomy" id="156978"/>
    <lineage>
        <taxon>Bacteria</taxon>
        <taxon>Bacillati</taxon>
        <taxon>Actinomycetota</taxon>
        <taxon>Actinomycetes</taxon>
        <taxon>Mycobacteriales</taxon>
        <taxon>Corynebacteriaceae</taxon>
        <taxon>Corynebacterium</taxon>
    </lineage>
</organism>
<evidence type="ECO:0000313" key="5">
    <source>
        <dbReference type="Proteomes" id="UP000215374"/>
    </source>
</evidence>
<evidence type="ECO:0000256" key="1">
    <source>
        <dbReference type="SAM" id="MobiDB-lite"/>
    </source>
</evidence>
<protein>
    <submittedName>
        <fullName evidence="4">Secreted esterase A</fullName>
        <ecNumber evidence="4">3.1.1.3</ecNumber>
    </submittedName>
</protein>
<accession>A0A239YSX8</accession>
<name>A0A239YSX8_9CORY</name>
<dbReference type="Gene3D" id="3.40.50.1110">
    <property type="entry name" value="SGNH hydrolase"/>
    <property type="match status" value="1"/>
</dbReference>
<dbReference type="OrthoDB" id="4393918at2"/>
<dbReference type="GO" id="GO:0004806">
    <property type="term" value="F:triacylglycerol lipase activity"/>
    <property type="evidence" value="ECO:0007669"/>
    <property type="project" value="UniProtKB-EC"/>
</dbReference>
<feature type="domain" description="SGNH hydrolase-type esterase" evidence="3">
    <location>
        <begin position="37"/>
        <end position="276"/>
    </location>
</feature>
<proteinExistence type="predicted"/>
<dbReference type="InterPro" id="IPR036514">
    <property type="entry name" value="SGNH_hydro_sf"/>
</dbReference>
<dbReference type="Pfam" id="PF13472">
    <property type="entry name" value="Lipase_GDSL_2"/>
    <property type="match status" value="1"/>
</dbReference>
<evidence type="ECO:0000259" key="3">
    <source>
        <dbReference type="Pfam" id="PF13472"/>
    </source>
</evidence>
<feature type="region of interest" description="Disordered" evidence="1">
    <location>
        <begin position="62"/>
        <end position="91"/>
    </location>
</feature>
<dbReference type="Proteomes" id="UP000215374">
    <property type="component" value="Chromosome 1"/>
</dbReference>
<dbReference type="AlphaFoldDB" id="A0A239YSX8"/>
<keyword evidence="2" id="KW-0732">Signal</keyword>
<dbReference type="EMBL" id="LT906467">
    <property type="protein sequence ID" value="SNV61318.1"/>
    <property type="molecule type" value="Genomic_DNA"/>
</dbReference>
<reference evidence="4 5" key="1">
    <citation type="submission" date="2017-06" db="EMBL/GenBank/DDBJ databases">
        <authorList>
            <consortium name="Pathogen Informatics"/>
        </authorList>
    </citation>
    <scope>NUCLEOTIDE SEQUENCE [LARGE SCALE GENOMIC DNA]</scope>
    <source>
        <strain evidence="4 5">NCTC13015</strain>
    </source>
</reference>
<feature type="compositionally biased region" description="Low complexity" evidence="1">
    <location>
        <begin position="62"/>
        <end position="75"/>
    </location>
</feature>
<sequence>MRALARIAALTAAAIVTVTSATAAPASAQPGGNVVVFGDSFASNPDQYRDTALKFFNRWGSSTSSTRISQSTRSQAGCLQGPNNWPSQLDARTHSPVADWSCTGHRSKDLPGHVDHAIRAGALNRHTRAVTFAVGINDQWRPFIDGESADPQHIRARYFQNIKDAAAKVRAVAPDAHIIIPGLLPVTGGGQFCLINVVPNAPLGVPAPRVAEWEQRAQNDQREAARLIGATFVDIRALSTGHSTCAKDADRWVAGIIDTTTPGYNMVLHPSNAGSAFVADQVAQAL</sequence>
<gene>
    <name evidence="4" type="primary">estA3</name>
    <name evidence="4" type="ORF">SAMEA4535761_00681</name>
</gene>
<dbReference type="EC" id="3.1.1.3" evidence="4"/>
<feature type="signal peptide" evidence="2">
    <location>
        <begin position="1"/>
        <end position="23"/>
    </location>
</feature>
<dbReference type="SUPFAM" id="SSF52266">
    <property type="entry name" value="SGNH hydrolase"/>
    <property type="match status" value="1"/>
</dbReference>
<evidence type="ECO:0000256" key="2">
    <source>
        <dbReference type="SAM" id="SignalP"/>
    </source>
</evidence>